<protein>
    <submittedName>
        <fullName evidence="1">Uncharacterized protein</fullName>
    </submittedName>
</protein>
<organism evidence="1 2">
    <name type="scientific">Aquitalea magnusonii</name>
    <dbReference type="NCBI Taxonomy" id="332411"/>
    <lineage>
        <taxon>Bacteria</taxon>
        <taxon>Pseudomonadati</taxon>
        <taxon>Pseudomonadota</taxon>
        <taxon>Betaproteobacteria</taxon>
        <taxon>Neisseriales</taxon>
        <taxon>Chromobacteriaceae</taxon>
        <taxon>Aquitalea</taxon>
    </lineage>
</organism>
<reference evidence="2" key="1">
    <citation type="journal article" date="2017" name="Biotechnol. Biofuels">
        <title>Evaluation of environmental bacterial communities as a factor affecting the growth of duckweed Lemna minor.</title>
        <authorList>
            <person name="Ishizawa H."/>
            <person name="Kuroda M."/>
            <person name="Morikawa M."/>
            <person name="Ike M."/>
        </authorList>
    </citation>
    <scope>NUCLEOTIDE SEQUENCE [LARGE SCALE GENOMIC DNA]</scope>
    <source>
        <strain evidence="2">H3</strain>
    </source>
</reference>
<accession>A0A3G9GHF7</accession>
<evidence type="ECO:0000313" key="2">
    <source>
        <dbReference type="Proteomes" id="UP000198290"/>
    </source>
</evidence>
<name>A0A3G9GHF7_9NEIS</name>
<evidence type="ECO:0000313" key="1">
    <source>
        <dbReference type="EMBL" id="BBF86059.1"/>
    </source>
</evidence>
<gene>
    <name evidence="1" type="ORF">DLM_2452</name>
</gene>
<dbReference type="KEGG" id="amah:DLM_2452"/>
<dbReference type="Proteomes" id="UP000198290">
    <property type="component" value="Chromosome"/>
</dbReference>
<proteinExistence type="predicted"/>
<sequence length="59" mass="6538">MANLCSFAFFLGSASKWLTAKDFFYLFSTYPQSYPLIAVDNCGPLQGRGHGQLATTLDR</sequence>
<dbReference type="AlphaFoldDB" id="A0A3G9GHF7"/>
<keyword evidence="2" id="KW-1185">Reference proteome</keyword>
<dbReference type="EMBL" id="AP018823">
    <property type="protein sequence ID" value="BBF86059.1"/>
    <property type="molecule type" value="Genomic_DNA"/>
</dbReference>
<reference evidence="1 2" key="2">
    <citation type="journal article" date="2017" name="Genome Announc.">
        <title>Draft genome sequence of Aquitalea magnusonii strain H3, a plant growth-promoting bacterium of duckweed Lemna minor.</title>
        <authorList>
            <person name="Ishizawa H."/>
            <person name="Kuroda M."/>
            <person name="Ike M."/>
        </authorList>
    </citation>
    <scope>NUCLEOTIDE SEQUENCE [LARGE SCALE GENOMIC DNA]</scope>
    <source>
        <strain evidence="1 2">H3</strain>
    </source>
</reference>
<reference evidence="2" key="3">
    <citation type="journal article" date="2017" name="Plant Physiol. Biochem.">
        <title>Differential oxidative and antioxidative response of duckweed Lemna minor toward plant growth promoting/inhibiting bacteria.</title>
        <authorList>
            <person name="Ishizawa H."/>
            <person name="Kuroda M."/>
            <person name="Morikawa M."/>
            <person name="Ike M."/>
        </authorList>
    </citation>
    <scope>NUCLEOTIDE SEQUENCE [LARGE SCALE GENOMIC DNA]</scope>
    <source>
        <strain evidence="2">H3</strain>
    </source>
</reference>